<sequence length="385" mass="41818">MAQPTALLHGERWPVQGFESIQPGTFDAATVVFPNMAAYRARDWTRKDGFIYGSHGTPTTFELEARIARLEGGLHCLLSPSGLSAIALVYMTFLKPGDELLVPLNVYAANRVFITHELAAWGIHVRLYDPTDLETLEFSDTTKLVWIEAPCSTTFEFPDIVEIAASAQARGVLTALDSTWGAGIAYRPFELGVDIAVQSLSKYANGSGDTVMGAITCNDKGLYEALKLCAMRMGLGVSARDAASILRGLDTLCVRYRAQDAAARFLVSELSRYGDVLRVLHPSLTACPGHTFWQRDCVAAAGIFSLVFQERFSSTDVDRFVDGLKLFKIGFGWGGPVSLALSYGRSVVSAEPLEGELVRISVGLEDPEDLLADLAQGLRLLPSID</sequence>
<evidence type="ECO:0000256" key="7">
    <source>
        <dbReference type="RuleBase" id="RU362118"/>
    </source>
</evidence>
<keyword evidence="4" id="KW-0456">Lyase</keyword>
<accession>A0A9X1VW60</accession>
<dbReference type="GO" id="GO:0019346">
    <property type="term" value="P:transsulfuration"/>
    <property type="evidence" value="ECO:0007669"/>
    <property type="project" value="InterPro"/>
</dbReference>
<dbReference type="GO" id="GO:0030170">
    <property type="term" value="F:pyridoxal phosphate binding"/>
    <property type="evidence" value="ECO:0007669"/>
    <property type="project" value="InterPro"/>
</dbReference>
<gene>
    <name evidence="8" type="ORF">MMF98_14890</name>
</gene>
<dbReference type="PANTHER" id="PTHR43500:SF1">
    <property type="entry name" value="CYSTATHIONINE BETA-LYASE-RELATED"/>
    <property type="match status" value="1"/>
</dbReference>
<evidence type="ECO:0000256" key="4">
    <source>
        <dbReference type="ARBA" id="ARBA00023239"/>
    </source>
</evidence>
<name>A0A9X1VW60_9BURK</name>
<dbReference type="InterPro" id="IPR000277">
    <property type="entry name" value="Cys/Met-Metab_PyrdxlP-dep_enz"/>
</dbReference>
<organism evidence="8 9">
    <name type="scientific">Variovorax terrae</name>
    <dbReference type="NCBI Taxonomy" id="2923278"/>
    <lineage>
        <taxon>Bacteria</taxon>
        <taxon>Pseudomonadati</taxon>
        <taxon>Pseudomonadota</taxon>
        <taxon>Betaproteobacteria</taxon>
        <taxon>Burkholderiales</taxon>
        <taxon>Comamonadaceae</taxon>
        <taxon>Variovorax</taxon>
    </lineage>
</organism>
<proteinExistence type="inferred from homology"/>
<evidence type="ECO:0000256" key="3">
    <source>
        <dbReference type="ARBA" id="ARBA00022898"/>
    </source>
</evidence>
<dbReference type="GO" id="GO:0016740">
    <property type="term" value="F:transferase activity"/>
    <property type="evidence" value="ECO:0007669"/>
    <property type="project" value="UniProtKB-KW"/>
</dbReference>
<dbReference type="Pfam" id="PF01053">
    <property type="entry name" value="Cys_Met_Meta_PP"/>
    <property type="match status" value="1"/>
</dbReference>
<dbReference type="Gene3D" id="3.90.1150.10">
    <property type="entry name" value="Aspartate Aminotransferase, domain 1"/>
    <property type="match status" value="1"/>
</dbReference>
<keyword evidence="8" id="KW-0808">Transferase</keyword>
<dbReference type="Gene3D" id="3.40.640.10">
    <property type="entry name" value="Type I PLP-dependent aspartate aminotransferase-like (Major domain)"/>
    <property type="match status" value="1"/>
</dbReference>
<keyword evidence="3 6" id="KW-0663">Pyridoxal phosphate</keyword>
<protein>
    <submittedName>
        <fullName evidence="8">PLP-dependent transferase</fullName>
    </submittedName>
</protein>
<comment type="caution">
    <text evidence="8">The sequence shown here is derived from an EMBL/GenBank/DDBJ whole genome shotgun (WGS) entry which is preliminary data.</text>
</comment>
<evidence type="ECO:0000256" key="5">
    <source>
        <dbReference type="ARBA" id="ARBA00047517"/>
    </source>
</evidence>
<feature type="modified residue" description="N6-(pyridoxal phosphate)lysine" evidence="6">
    <location>
        <position position="202"/>
    </location>
</feature>
<evidence type="ECO:0000256" key="1">
    <source>
        <dbReference type="ARBA" id="ARBA00001933"/>
    </source>
</evidence>
<dbReference type="PIRSF" id="PIRSF001434">
    <property type="entry name" value="CGS"/>
    <property type="match status" value="1"/>
</dbReference>
<evidence type="ECO:0000256" key="2">
    <source>
        <dbReference type="ARBA" id="ARBA00009077"/>
    </source>
</evidence>
<dbReference type="InterPro" id="IPR015421">
    <property type="entry name" value="PyrdxlP-dep_Trfase_major"/>
</dbReference>
<dbReference type="EMBL" id="JALGBI010000001">
    <property type="protein sequence ID" value="MCJ0764502.1"/>
    <property type="molecule type" value="Genomic_DNA"/>
</dbReference>
<evidence type="ECO:0000313" key="8">
    <source>
        <dbReference type="EMBL" id="MCJ0764502.1"/>
    </source>
</evidence>
<dbReference type="PANTHER" id="PTHR43500">
    <property type="entry name" value="CYSTATHIONINE BETA-LYASE-RELATED"/>
    <property type="match status" value="1"/>
</dbReference>
<dbReference type="GO" id="GO:0047804">
    <property type="term" value="F:cysteine-S-conjugate beta-lyase activity"/>
    <property type="evidence" value="ECO:0007669"/>
    <property type="project" value="InterPro"/>
</dbReference>
<dbReference type="AlphaFoldDB" id="A0A9X1VW60"/>
<comment type="catalytic activity">
    <reaction evidence="5">
        <text>L,L-cystathionine + H2O = L-homocysteine + pyruvate + NH4(+)</text>
        <dbReference type="Rhea" id="RHEA:13965"/>
        <dbReference type="ChEBI" id="CHEBI:15361"/>
        <dbReference type="ChEBI" id="CHEBI:15377"/>
        <dbReference type="ChEBI" id="CHEBI:28938"/>
        <dbReference type="ChEBI" id="CHEBI:58161"/>
        <dbReference type="ChEBI" id="CHEBI:58199"/>
    </reaction>
</comment>
<reference evidence="8" key="1">
    <citation type="submission" date="2022-03" db="EMBL/GenBank/DDBJ databases">
        <authorList>
            <person name="Woo C.Y."/>
        </authorList>
    </citation>
    <scope>NUCLEOTIDE SEQUENCE</scope>
    <source>
        <strain evidence="8">CYS-02</strain>
    </source>
</reference>
<dbReference type="InterPro" id="IPR015424">
    <property type="entry name" value="PyrdxlP-dep_Trfase"/>
</dbReference>
<comment type="similarity">
    <text evidence="2 7">Belongs to the trans-sulfuration enzymes family.</text>
</comment>
<keyword evidence="9" id="KW-1185">Reference proteome</keyword>
<dbReference type="GO" id="GO:0019450">
    <property type="term" value="P:L-cysteine catabolic process to pyruvate"/>
    <property type="evidence" value="ECO:0007669"/>
    <property type="project" value="TreeGrafter"/>
</dbReference>
<evidence type="ECO:0000256" key="6">
    <source>
        <dbReference type="PIRSR" id="PIRSR001434-2"/>
    </source>
</evidence>
<dbReference type="InterPro" id="IPR015422">
    <property type="entry name" value="PyrdxlP-dep_Trfase_small"/>
</dbReference>
<evidence type="ECO:0000313" key="9">
    <source>
        <dbReference type="Proteomes" id="UP001139447"/>
    </source>
</evidence>
<dbReference type="SUPFAM" id="SSF53383">
    <property type="entry name" value="PLP-dependent transferases"/>
    <property type="match status" value="1"/>
</dbReference>
<dbReference type="Proteomes" id="UP001139447">
    <property type="component" value="Unassembled WGS sequence"/>
</dbReference>
<dbReference type="InterPro" id="IPR006233">
    <property type="entry name" value="Cys_b_lyase_bac"/>
</dbReference>
<comment type="cofactor">
    <cofactor evidence="1 7">
        <name>pyridoxal 5'-phosphate</name>
        <dbReference type="ChEBI" id="CHEBI:597326"/>
    </cofactor>
</comment>